<dbReference type="Gene3D" id="3.40.47.10">
    <property type="match status" value="1"/>
</dbReference>
<dbReference type="RefSeq" id="WP_222964223.1">
    <property type="nucleotide sequence ID" value="NZ_JAINZZ010000023.1"/>
</dbReference>
<feature type="region of interest" description="Disordered" evidence="2">
    <location>
        <begin position="1"/>
        <end position="23"/>
    </location>
</feature>
<dbReference type="SUPFAM" id="SSF53901">
    <property type="entry name" value="Thiolase-like"/>
    <property type="match status" value="1"/>
</dbReference>
<proteinExistence type="predicted"/>
<evidence type="ECO:0000313" key="4">
    <source>
        <dbReference type="EMBL" id="MBY8879820.1"/>
    </source>
</evidence>
<keyword evidence="5" id="KW-1185">Reference proteome</keyword>
<feature type="compositionally biased region" description="Low complexity" evidence="2">
    <location>
        <begin position="1"/>
        <end position="17"/>
    </location>
</feature>
<gene>
    <name evidence="4" type="ORF">K7862_19570</name>
</gene>
<accession>A0ABS7Q9I8</accession>
<dbReference type="InterPro" id="IPR014030">
    <property type="entry name" value="Ketoacyl_synth_N"/>
</dbReference>
<comment type="caution">
    <text evidence="4">The sequence shown here is derived from an EMBL/GenBank/DDBJ whole genome shotgun (WGS) entry which is preliminary data.</text>
</comment>
<sequence length="341" mass="33784">MSTLTTESPTTEASAAPGHPESAAPARIVVTGVGLAVSGADTPRDLLAARPGDAAPVDPAARLGKKGLRYKDRATQLALCCARDALREAGMLGEDGALTVPGDGFAVLIASDFGNVDTVCSIVETIAADGSTAGLSPMDTPNASSNVIASTLAVKYGLRGPNLMLCNGPTTGLDAVRWAAVLIRSGRADRALVLGVEPDNAAVRRLAGTDRLIDGGAALIVERAGAGPARGVTELAEIGATTRTGGVRACLDRLGAQAPAAWFGPGGGPEPAGGGPLPAEVSHYDLTGEWGEASAALGVLQCAAAVGWFAAGGAGPVYAVSGHDGDDGTAGLVLRAPGDLP</sequence>
<protein>
    <recommendedName>
        <fullName evidence="3">Beta-ketoacyl synthase-like N-terminal domain-containing protein</fullName>
    </recommendedName>
</protein>
<feature type="domain" description="Beta-ketoacyl synthase-like N-terminal" evidence="3">
    <location>
        <begin position="67"/>
        <end position="197"/>
    </location>
</feature>
<evidence type="ECO:0000256" key="2">
    <source>
        <dbReference type="SAM" id="MobiDB-lite"/>
    </source>
</evidence>
<dbReference type="PANTHER" id="PTHR11712:SF336">
    <property type="entry name" value="3-OXOACYL-[ACYL-CARRIER-PROTEIN] SYNTHASE, MITOCHONDRIAL"/>
    <property type="match status" value="1"/>
</dbReference>
<keyword evidence="1" id="KW-0808">Transferase</keyword>
<evidence type="ECO:0000256" key="1">
    <source>
        <dbReference type="ARBA" id="ARBA00022679"/>
    </source>
</evidence>
<reference evidence="4 5" key="1">
    <citation type="submission" date="2021-08" db="EMBL/GenBank/DDBJ databases">
        <title>WGS of actinomycetes from Thailand.</title>
        <authorList>
            <person name="Thawai C."/>
        </authorList>
    </citation>
    <scope>NUCLEOTIDE SEQUENCE [LARGE SCALE GENOMIC DNA]</scope>
    <source>
        <strain evidence="4 5">PLK6-54</strain>
    </source>
</reference>
<dbReference type="InterPro" id="IPR016039">
    <property type="entry name" value="Thiolase-like"/>
</dbReference>
<dbReference type="Pfam" id="PF00109">
    <property type="entry name" value="ketoacyl-synt"/>
    <property type="match status" value="1"/>
</dbReference>
<evidence type="ECO:0000313" key="5">
    <source>
        <dbReference type="Proteomes" id="UP000778578"/>
    </source>
</evidence>
<dbReference type="Proteomes" id="UP000778578">
    <property type="component" value="Unassembled WGS sequence"/>
</dbReference>
<dbReference type="InterPro" id="IPR000794">
    <property type="entry name" value="Beta-ketoacyl_synthase"/>
</dbReference>
<evidence type="ECO:0000259" key="3">
    <source>
        <dbReference type="Pfam" id="PF00109"/>
    </source>
</evidence>
<name>A0ABS7Q9I8_9ACTN</name>
<dbReference type="EMBL" id="JAINZZ010000023">
    <property type="protein sequence ID" value="MBY8879820.1"/>
    <property type="molecule type" value="Genomic_DNA"/>
</dbReference>
<dbReference type="PANTHER" id="PTHR11712">
    <property type="entry name" value="POLYKETIDE SYNTHASE-RELATED"/>
    <property type="match status" value="1"/>
</dbReference>
<organism evidence="4 5">
    <name type="scientific">Actinacidiphila acidipaludis</name>
    <dbReference type="NCBI Taxonomy" id="2873382"/>
    <lineage>
        <taxon>Bacteria</taxon>
        <taxon>Bacillati</taxon>
        <taxon>Actinomycetota</taxon>
        <taxon>Actinomycetes</taxon>
        <taxon>Kitasatosporales</taxon>
        <taxon>Streptomycetaceae</taxon>
        <taxon>Actinacidiphila</taxon>
    </lineage>
</organism>